<feature type="compositionally biased region" description="Acidic residues" evidence="1">
    <location>
        <begin position="240"/>
        <end position="253"/>
    </location>
</feature>
<dbReference type="OrthoDB" id="3235325at2759"/>
<feature type="region of interest" description="Disordered" evidence="1">
    <location>
        <begin position="138"/>
        <end position="213"/>
    </location>
</feature>
<evidence type="ECO:0000313" key="2">
    <source>
        <dbReference type="EMBL" id="THH28721.1"/>
    </source>
</evidence>
<feature type="compositionally biased region" description="Low complexity" evidence="1">
    <location>
        <begin position="285"/>
        <end position="299"/>
    </location>
</feature>
<name>A0A4S4MU96_9APHY</name>
<feature type="region of interest" description="Disordered" evidence="1">
    <location>
        <begin position="239"/>
        <end position="305"/>
    </location>
</feature>
<sequence length="377" mass="40700">MEKGVWPHGRMPEKDYPNVQFWDKASYTQYLNNSRKNNTARNRPGQKYPEDVNASQQYIEDENGNIVSGQTAKTAREAMSVGGYPGSYDDTLASTDLDLDSVMTPAIARSSSHGGTTEATTGADKEHFMDVDEEFVPPHIQDTFPPLPLDQYRADQTSQTPDSTTESETRTTESESASGLLMSPVAVASSSSQLDQEMEQPQPEAITGSAQLKPSLITVHKPLRSSSRIQDLLLTTATSEPEDTLDSQPEPEDLQATATASGSNDSHSNKPDSRVGPTASSSKLPLIGAPATGTAGLGPCKPKGKPATVKAVTKHKANARISVQSLCLEKFLARDPDGLWRDFQVEFKNLSADETKELEAECQIRRQAKAASAKASS</sequence>
<keyword evidence="3" id="KW-1185">Reference proteome</keyword>
<gene>
    <name evidence="2" type="ORF">EUX98_g5463</name>
</gene>
<dbReference type="Proteomes" id="UP000308730">
    <property type="component" value="Unassembled WGS sequence"/>
</dbReference>
<organism evidence="2 3">
    <name type="scientific">Antrodiella citrinella</name>
    <dbReference type="NCBI Taxonomy" id="2447956"/>
    <lineage>
        <taxon>Eukaryota</taxon>
        <taxon>Fungi</taxon>
        <taxon>Dikarya</taxon>
        <taxon>Basidiomycota</taxon>
        <taxon>Agaricomycotina</taxon>
        <taxon>Agaricomycetes</taxon>
        <taxon>Polyporales</taxon>
        <taxon>Steccherinaceae</taxon>
        <taxon>Antrodiella</taxon>
    </lineage>
</organism>
<comment type="caution">
    <text evidence="2">The sequence shown here is derived from an EMBL/GenBank/DDBJ whole genome shotgun (WGS) entry which is preliminary data.</text>
</comment>
<reference evidence="2 3" key="1">
    <citation type="submission" date="2019-02" db="EMBL/GenBank/DDBJ databases">
        <title>Genome sequencing of the rare red list fungi Antrodiella citrinella (Flaviporus citrinellus).</title>
        <authorList>
            <person name="Buettner E."/>
            <person name="Kellner H."/>
        </authorList>
    </citation>
    <scope>NUCLEOTIDE SEQUENCE [LARGE SCALE GENOMIC DNA]</scope>
    <source>
        <strain evidence="2 3">DSM 108506</strain>
    </source>
</reference>
<dbReference type="AlphaFoldDB" id="A0A4S4MU96"/>
<feature type="compositionally biased region" description="Polar residues" evidence="1">
    <location>
        <begin position="256"/>
        <end position="266"/>
    </location>
</feature>
<protein>
    <submittedName>
        <fullName evidence="2">Uncharacterized protein</fullName>
    </submittedName>
</protein>
<evidence type="ECO:0000256" key="1">
    <source>
        <dbReference type="SAM" id="MobiDB-lite"/>
    </source>
</evidence>
<dbReference type="EMBL" id="SGPM01000161">
    <property type="protein sequence ID" value="THH28721.1"/>
    <property type="molecule type" value="Genomic_DNA"/>
</dbReference>
<proteinExistence type="predicted"/>
<accession>A0A4S4MU96</accession>
<evidence type="ECO:0000313" key="3">
    <source>
        <dbReference type="Proteomes" id="UP000308730"/>
    </source>
</evidence>